<evidence type="ECO:0000256" key="3">
    <source>
        <dbReference type="ARBA" id="ARBA00010136"/>
    </source>
</evidence>
<dbReference type="Proteomes" id="UP001501536">
    <property type="component" value="Unassembled WGS sequence"/>
</dbReference>
<keyword evidence="6 17" id="KW-0031">Aminopeptidase</keyword>
<evidence type="ECO:0000256" key="8">
    <source>
        <dbReference type="ARBA" id="ARBA00022723"/>
    </source>
</evidence>
<evidence type="ECO:0000256" key="13">
    <source>
        <dbReference type="ARBA" id="ARBA00031533"/>
    </source>
</evidence>
<evidence type="ECO:0000256" key="5">
    <source>
        <dbReference type="ARBA" id="ARBA00015611"/>
    </source>
</evidence>
<dbReference type="PANTHER" id="PTHR11533">
    <property type="entry name" value="PROTEASE M1 ZINC METALLOPROTEASE"/>
    <property type="match status" value="1"/>
</dbReference>
<dbReference type="InterPro" id="IPR050344">
    <property type="entry name" value="Peptidase_M1_aminopeptidases"/>
</dbReference>
<evidence type="ECO:0000256" key="7">
    <source>
        <dbReference type="ARBA" id="ARBA00022670"/>
    </source>
</evidence>
<dbReference type="Pfam" id="PF01433">
    <property type="entry name" value="Peptidase_M1"/>
    <property type="match status" value="1"/>
</dbReference>
<evidence type="ECO:0000256" key="1">
    <source>
        <dbReference type="ARBA" id="ARBA00000098"/>
    </source>
</evidence>
<feature type="domain" description="Aminopeptidase N-like N-terminal" evidence="16">
    <location>
        <begin position="107"/>
        <end position="194"/>
    </location>
</feature>
<comment type="caution">
    <text evidence="17">The sequence shown here is derived from an EMBL/GenBank/DDBJ whole genome shotgun (WGS) entry which is preliminary data.</text>
</comment>
<keyword evidence="9" id="KW-0378">Hydrolase</keyword>
<evidence type="ECO:0000256" key="10">
    <source>
        <dbReference type="ARBA" id="ARBA00022833"/>
    </source>
</evidence>
<evidence type="ECO:0000313" key="18">
    <source>
        <dbReference type="Proteomes" id="UP001501536"/>
    </source>
</evidence>
<gene>
    <name evidence="17" type="primary">pepN_2</name>
    <name evidence="17" type="ORF">GCM10022377_05210</name>
</gene>
<dbReference type="InterPro" id="IPR001930">
    <property type="entry name" value="Peptidase_M1"/>
</dbReference>
<evidence type="ECO:0000259" key="15">
    <source>
        <dbReference type="Pfam" id="PF11838"/>
    </source>
</evidence>
<comment type="catalytic activity">
    <reaction evidence="1">
        <text>Release of an N-terminal amino acid, Xaa-|-Yaa- from a peptide, amide or arylamide. Xaa is preferably Ala, but may be most amino acids including Pro (slow action). When a terminal hydrophobic residue is followed by a prolyl residue, the two may be released as an intact Xaa-Pro dipeptide.</text>
        <dbReference type="EC" id="3.4.11.2"/>
    </reaction>
</comment>
<dbReference type="EMBL" id="BAABCJ010000001">
    <property type="protein sequence ID" value="GAA3695316.1"/>
    <property type="molecule type" value="Genomic_DNA"/>
</dbReference>
<dbReference type="InterPro" id="IPR014782">
    <property type="entry name" value="Peptidase_M1_dom"/>
</dbReference>
<dbReference type="Gene3D" id="2.60.40.1730">
    <property type="entry name" value="tricorn interacting facor f3 domain"/>
    <property type="match status" value="1"/>
</dbReference>
<evidence type="ECO:0000256" key="4">
    <source>
        <dbReference type="ARBA" id="ARBA00012564"/>
    </source>
</evidence>
<evidence type="ECO:0000256" key="12">
    <source>
        <dbReference type="ARBA" id="ARBA00029811"/>
    </source>
</evidence>
<evidence type="ECO:0000259" key="14">
    <source>
        <dbReference type="Pfam" id="PF01433"/>
    </source>
</evidence>
<dbReference type="RefSeq" id="WP_344879526.1">
    <property type="nucleotide sequence ID" value="NZ_BAABCJ010000001.1"/>
</dbReference>
<dbReference type="InterPro" id="IPR024571">
    <property type="entry name" value="ERAP1-like_C_dom"/>
</dbReference>
<dbReference type="InterPro" id="IPR027268">
    <property type="entry name" value="Peptidase_M4/M1_CTD_sf"/>
</dbReference>
<name>A0ABP7CW54_9MICC</name>
<dbReference type="Pfam" id="PF17900">
    <property type="entry name" value="Peptidase_M1_N"/>
    <property type="match status" value="1"/>
</dbReference>
<dbReference type="GO" id="GO:0004177">
    <property type="term" value="F:aminopeptidase activity"/>
    <property type="evidence" value="ECO:0007669"/>
    <property type="project" value="UniProtKB-KW"/>
</dbReference>
<comment type="cofactor">
    <cofactor evidence="2">
        <name>Zn(2+)</name>
        <dbReference type="ChEBI" id="CHEBI:29105"/>
    </cofactor>
</comment>
<evidence type="ECO:0000256" key="9">
    <source>
        <dbReference type="ARBA" id="ARBA00022801"/>
    </source>
</evidence>
<comment type="similarity">
    <text evidence="3">Belongs to the peptidase M1 family.</text>
</comment>
<dbReference type="CDD" id="cd09602">
    <property type="entry name" value="M1_APN"/>
    <property type="match status" value="1"/>
</dbReference>
<dbReference type="SUPFAM" id="SSF63737">
    <property type="entry name" value="Leukotriene A4 hydrolase N-terminal domain"/>
    <property type="match status" value="1"/>
</dbReference>
<dbReference type="PRINTS" id="PR00756">
    <property type="entry name" value="ALADIPTASE"/>
</dbReference>
<dbReference type="Pfam" id="PF11838">
    <property type="entry name" value="ERAP1_C"/>
    <property type="match status" value="1"/>
</dbReference>
<organism evidence="17 18">
    <name type="scientific">Zhihengliuella alba</name>
    <dbReference type="NCBI Taxonomy" id="547018"/>
    <lineage>
        <taxon>Bacteria</taxon>
        <taxon>Bacillati</taxon>
        <taxon>Actinomycetota</taxon>
        <taxon>Actinomycetes</taxon>
        <taxon>Micrococcales</taxon>
        <taxon>Micrococcaceae</taxon>
        <taxon>Zhihengliuella</taxon>
    </lineage>
</organism>
<keyword evidence="11" id="KW-0482">Metalloprotease</keyword>
<dbReference type="SUPFAM" id="SSF55486">
    <property type="entry name" value="Metalloproteases ('zincins'), catalytic domain"/>
    <property type="match status" value="1"/>
</dbReference>
<evidence type="ECO:0000313" key="17">
    <source>
        <dbReference type="EMBL" id="GAA3695316.1"/>
    </source>
</evidence>
<proteinExistence type="inferred from homology"/>
<keyword evidence="7" id="KW-0645">Protease</keyword>
<dbReference type="PANTHER" id="PTHR11533:SF174">
    <property type="entry name" value="PUROMYCIN-SENSITIVE AMINOPEPTIDASE-RELATED"/>
    <property type="match status" value="1"/>
</dbReference>
<evidence type="ECO:0000256" key="6">
    <source>
        <dbReference type="ARBA" id="ARBA00022438"/>
    </source>
</evidence>
<evidence type="ECO:0000256" key="2">
    <source>
        <dbReference type="ARBA" id="ARBA00001947"/>
    </source>
</evidence>
<reference evidence="18" key="1">
    <citation type="journal article" date="2019" name="Int. J. Syst. Evol. Microbiol.">
        <title>The Global Catalogue of Microorganisms (GCM) 10K type strain sequencing project: providing services to taxonomists for standard genome sequencing and annotation.</title>
        <authorList>
            <consortium name="The Broad Institute Genomics Platform"/>
            <consortium name="The Broad Institute Genome Sequencing Center for Infectious Disease"/>
            <person name="Wu L."/>
            <person name="Ma J."/>
        </authorList>
    </citation>
    <scope>NUCLEOTIDE SEQUENCE [LARGE SCALE GENOMIC DNA]</scope>
    <source>
        <strain evidence="18">JCM 16961</strain>
    </source>
</reference>
<dbReference type="Gene3D" id="1.10.390.10">
    <property type="entry name" value="Neutral Protease Domain 2"/>
    <property type="match status" value="1"/>
</dbReference>
<accession>A0ABP7CW54</accession>
<dbReference type="InterPro" id="IPR012778">
    <property type="entry name" value="Pept_M1_aminopeptidase"/>
</dbReference>
<dbReference type="NCBIfam" id="TIGR02412">
    <property type="entry name" value="pepN_strep_liv"/>
    <property type="match status" value="1"/>
</dbReference>
<feature type="domain" description="ERAP1-like C-terminal" evidence="15">
    <location>
        <begin position="539"/>
        <end position="823"/>
    </location>
</feature>
<protein>
    <recommendedName>
        <fullName evidence="5">Aminopeptidase N</fullName>
        <ecNumber evidence="4">3.4.11.2</ecNumber>
    </recommendedName>
    <alternativeName>
        <fullName evidence="12">Alanine aminopeptidase</fullName>
    </alternativeName>
    <alternativeName>
        <fullName evidence="13">Lysyl aminopeptidase</fullName>
    </alternativeName>
</protein>
<dbReference type="InterPro" id="IPR042097">
    <property type="entry name" value="Aminopeptidase_N-like_N_sf"/>
</dbReference>
<dbReference type="InterPro" id="IPR045357">
    <property type="entry name" value="Aminopeptidase_N-like_N"/>
</dbReference>
<dbReference type="EC" id="3.4.11.2" evidence="4"/>
<keyword evidence="18" id="KW-1185">Reference proteome</keyword>
<evidence type="ECO:0000259" key="16">
    <source>
        <dbReference type="Pfam" id="PF17900"/>
    </source>
</evidence>
<sequence>MDSKNLTRSEAARRARLVSDVSYRLELDLSRAQDPDRPHFGSRTTVSFSCASPGESTFLDFLHGGVDSVELNGTRLDADAVVGEHRVRLPDLRERNTAVVSGRGLYSTSGEGLHRFVDPADGETYLYTQYEPADARRVFANFEQPDLKAVYEVAITAPDDWHVASNGAVARVDDNGDGTATWHFRRTEPMSTYITAVLAGPYHYVTDRWTGTTADGRTLGIDLGASCRKSLAKDFDADRILDVTKSGLDLFHRLFQYPYPWGKYDQAFVPEYNLGAMENPGLVTFTERYVFTSRATAAQHEGRANTLLHEMAHMWFGDLVTMEWWDDLWLKESFADYMGSLATERATELGQPWVTFANRRKAWAYVQDQLPTTHPIVADIPDVEAARQNFDGITYAKGASVLKQLAAYVGEDAFFTAARRYFAAHAFGNTTLDDFLAVLAEASGRDMREWSAAWLETAGVADLRVLLETDDDGLVTSAVLEQQSVDPVTGREVLRPHMLRVGTWDLVDGRLERTGSHAVELTGASVPVPELAGRPRPALVLPNDEDLTYGKVVFDDVSLATVLDRVGELGEPLAAATAWAALWNMVRDAKLPATAFADAVVRFAPTATEVGVLQLLLEQATSALEHYAPASARDGAVSALTTGVLDLLGRAEAGSDHQVALARAFARLARHGGEAATVEALLDADRSGRSPIAGLEVDEQLRWALLQAGAASGRVAQDELDEALGTAPSAVATVGHATATAARPVPEVKAAAWRSVLTGRTAEGRPLSNDVLSATAEGFRIGSPGLTADYYGEYWPALAGIWGSMSNGQASRIIQGLFPLAQDIDDVLQCPARPGEDGTPRLGLEDGSAARAARSHPVVQRAHEWLAEHGDAPAALRRLLVEQTHTLERTLTAQAVAASISEPSAEIV</sequence>
<feature type="domain" description="Peptidase M1 membrane alanine aminopeptidase" evidence="14">
    <location>
        <begin position="241"/>
        <end position="454"/>
    </location>
</feature>
<keyword evidence="8" id="KW-0479">Metal-binding</keyword>
<evidence type="ECO:0000256" key="11">
    <source>
        <dbReference type="ARBA" id="ARBA00023049"/>
    </source>
</evidence>
<keyword evidence="10" id="KW-0862">Zinc</keyword>